<keyword evidence="1 4" id="KW-0378">Hydrolase</keyword>
<comment type="caution">
    <text evidence="5">The sequence shown here is derived from an EMBL/GenBank/DDBJ whole genome shotgun (WGS) entry which is preliminary data.</text>
</comment>
<dbReference type="GO" id="GO:0016042">
    <property type="term" value="P:lipid catabolic process"/>
    <property type="evidence" value="ECO:0007669"/>
    <property type="project" value="UniProtKB-KW"/>
</dbReference>
<evidence type="ECO:0000256" key="2">
    <source>
        <dbReference type="ARBA" id="ARBA00022963"/>
    </source>
</evidence>
<keyword evidence="3 4" id="KW-0443">Lipid metabolism</keyword>
<dbReference type="STRING" id="5466.A0A4R8RJD0"/>
<proteinExistence type="inferred from homology"/>
<gene>
    <name evidence="5" type="primary">plg7</name>
    <name evidence="5" type="ORF">CTRI78_v003583</name>
</gene>
<dbReference type="AlphaFoldDB" id="A0A4R8RJD0"/>
<evidence type="ECO:0000256" key="3">
    <source>
        <dbReference type="ARBA" id="ARBA00023098"/>
    </source>
</evidence>
<dbReference type="InterPro" id="IPR016715">
    <property type="entry name" value="PAF_acetylhydro_eukaryote"/>
</dbReference>
<dbReference type="PIRSF" id="PIRSF018169">
    <property type="entry name" value="PAF_acetylhydrolase"/>
    <property type="match status" value="1"/>
</dbReference>
<sequence>MSPAAQAPKTAAEKVASFFSRLNPVPSLPDYTGPYKVGTVDVEVPVSELESPSPTPYSAADIYTVQCRVFYPAVPESDGSSINWLPSPQRQHVSAYTQFVGVRPMLADFMSFLPRHLHYATIPVHKNAEIVEPDTPNGRWPTMIFSHGLGGNRNTYSHLAGSLASHGVVVICPEHRDGSAVAAFVRIPGKQDQYLGRNTRRVVPYVRLDHDARPEIYEAREDQLRIRLWELGLVHLVAVNVDLGLAPTNLDRSSTPSLARFKGKLDVHEPGSVIFGGHSFGAASVVQFLKSTFYAESSALAHVQKPLFTPRRDSLLCRQITQRNVTMLLDMWCFPLLAPGSSALFDLPLPAYAATTPSSSSSSSSSSPAVPPGGAALLAVESDAFFKWKDHLHVTARVLSPDPAADTVTPAAFRRGGGGGGVVRLAEPNFFYVEGSAHLSQSDFGILFPWLTRKIFNSEDPERALRLNLRAQLQVLRANGVAVARTWVGDLVDGAGSGKMGVFSGGDEDADGGPEDGVADDRTIFDRDGGKVQCWKWIDVIGMGRHDEVPVGAATTNVTRSGSGVNAQVTGVEQTDRDMEDELEPLQAVASAAQQQATARA</sequence>
<dbReference type="GO" id="GO:0003847">
    <property type="term" value="F:1-alkyl-2-acetylglycerophosphocholine esterase activity"/>
    <property type="evidence" value="ECO:0007669"/>
    <property type="project" value="UniProtKB-UniRule"/>
</dbReference>
<reference evidence="5 6" key="1">
    <citation type="submission" date="2018-12" db="EMBL/GenBank/DDBJ databases">
        <title>Genome sequence and assembly of Colletotrichum trifolii.</title>
        <authorList>
            <person name="Gan P."/>
            <person name="Shirasu K."/>
        </authorList>
    </citation>
    <scope>NUCLEOTIDE SEQUENCE [LARGE SCALE GENOMIC DNA]</scope>
    <source>
        <strain evidence="5 6">543-2</strain>
    </source>
</reference>
<evidence type="ECO:0000256" key="1">
    <source>
        <dbReference type="ARBA" id="ARBA00022801"/>
    </source>
</evidence>
<keyword evidence="6" id="KW-1185">Reference proteome</keyword>
<dbReference type="Gene3D" id="3.40.50.1820">
    <property type="entry name" value="alpha/beta hydrolase"/>
    <property type="match status" value="1"/>
</dbReference>
<evidence type="ECO:0000256" key="4">
    <source>
        <dbReference type="PIRNR" id="PIRNR018169"/>
    </source>
</evidence>
<evidence type="ECO:0000313" key="5">
    <source>
        <dbReference type="EMBL" id="TDZ65293.1"/>
    </source>
</evidence>
<comment type="catalytic activity">
    <reaction evidence="4">
        <text>a 1-O-alkyl-2-acetyl-sn-glycero-3-phosphocholine + H2O = a 1-O-alkyl-sn-glycero-3-phosphocholine + acetate + H(+)</text>
        <dbReference type="Rhea" id="RHEA:17777"/>
        <dbReference type="ChEBI" id="CHEBI:15377"/>
        <dbReference type="ChEBI" id="CHEBI:15378"/>
        <dbReference type="ChEBI" id="CHEBI:30089"/>
        <dbReference type="ChEBI" id="CHEBI:30909"/>
        <dbReference type="ChEBI" id="CHEBI:36707"/>
        <dbReference type="EC" id="3.1.1.47"/>
    </reaction>
</comment>
<dbReference type="EMBL" id="RYZW01000022">
    <property type="protein sequence ID" value="TDZ65293.1"/>
    <property type="molecule type" value="Genomic_DNA"/>
</dbReference>
<protein>
    <recommendedName>
        <fullName evidence="4">Putative phospholipase</fullName>
        <ecNumber evidence="4">3.1.1.47</ecNumber>
    </recommendedName>
</protein>
<dbReference type="Proteomes" id="UP000295703">
    <property type="component" value="Unassembled WGS sequence"/>
</dbReference>
<comment type="similarity">
    <text evidence="4">Belongs to the serine esterase family.</text>
</comment>
<name>A0A4R8RJD0_COLTR</name>
<dbReference type="SUPFAM" id="SSF53474">
    <property type="entry name" value="alpha/beta-Hydrolases"/>
    <property type="match status" value="1"/>
</dbReference>
<accession>A0A4R8RJD0</accession>
<dbReference type="PANTHER" id="PTHR10272">
    <property type="entry name" value="PLATELET-ACTIVATING FACTOR ACETYLHYDROLASE"/>
    <property type="match status" value="1"/>
</dbReference>
<dbReference type="EC" id="3.1.1.47" evidence="4"/>
<dbReference type="Pfam" id="PF03403">
    <property type="entry name" value="PAF-AH_p_II"/>
    <property type="match status" value="1"/>
</dbReference>
<evidence type="ECO:0000313" key="6">
    <source>
        <dbReference type="Proteomes" id="UP000295703"/>
    </source>
</evidence>
<keyword evidence="2 4" id="KW-0442">Lipid degradation</keyword>
<organism evidence="5 6">
    <name type="scientific">Colletotrichum trifolii</name>
    <dbReference type="NCBI Taxonomy" id="5466"/>
    <lineage>
        <taxon>Eukaryota</taxon>
        <taxon>Fungi</taxon>
        <taxon>Dikarya</taxon>
        <taxon>Ascomycota</taxon>
        <taxon>Pezizomycotina</taxon>
        <taxon>Sordariomycetes</taxon>
        <taxon>Hypocreomycetidae</taxon>
        <taxon>Glomerellales</taxon>
        <taxon>Glomerellaceae</taxon>
        <taxon>Colletotrichum</taxon>
        <taxon>Colletotrichum orbiculare species complex</taxon>
    </lineage>
</organism>
<dbReference type="InterPro" id="IPR029058">
    <property type="entry name" value="AB_hydrolase_fold"/>
</dbReference>
<dbReference type="PANTHER" id="PTHR10272:SF7">
    <property type="entry name" value="PHOSPHOLIPASE-RELATED"/>
    <property type="match status" value="1"/>
</dbReference>